<dbReference type="InterPro" id="IPR027417">
    <property type="entry name" value="P-loop_NTPase"/>
</dbReference>
<sequence length="382" mass="40702">MFLRLLESEFALTFAAGHAREELQRHWSRCVLPSSDGAAAVAVDDSDPSRLGTFRYPLTSRLTNRAIENLAGRFVSLHACGLSDGTGRVLALVGASGSGKTTAALALASDDFGYVTDETVAVDRDGRVVGFPRPLAVADPESVGGKSQRGPDELGLRTCPDELTLGAIVLLHRVPERRDPPRLERLSLLDAVTALVPHTSFLTSVDRPLQALAELTERCGVFRLTFRDVQDTRDLLRPVLGAGRPTGAAPWTPSPPPLTDDAVAWGLRDGRVRQVPCTDAVDVGDETLVLLDRRPVRLSGIGRTLWHWARSAPSRAEALDHVVELHGQHPDADRLVGAAITTMQESGVLGHGVPQSAGQVLAGRSTARGRAGTCTLGSDDGP</sequence>
<proteinExistence type="predicted"/>
<name>A0ABP8ETX6_9MICO</name>
<comment type="caution">
    <text evidence="2">The sequence shown here is derived from an EMBL/GenBank/DDBJ whole genome shotgun (WGS) entry which is preliminary data.</text>
</comment>
<dbReference type="EMBL" id="BAABBA010000007">
    <property type="protein sequence ID" value="GAA4287439.1"/>
    <property type="molecule type" value="Genomic_DNA"/>
</dbReference>
<accession>A0ABP8ETX6</accession>
<evidence type="ECO:0000313" key="2">
    <source>
        <dbReference type="EMBL" id="GAA4287439.1"/>
    </source>
</evidence>
<evidence type="ECO:0000256" key="1">
    <source>
        <dbReference type="SAM" id="MobiDB-lite"/>
    </source>
</evidence>
<dbReference type="Proteomes" id="UP001499841">
    <property type="component" value="Unassembled WGS sequence"/>
</dbReference>
<keyword evidence="3" id="KW-1185">Reference proteome</keyword>
<protein>
    <recommendedName>
        <fullName evidence="4">AAA+ ATPase domain-containing protein</fullName>
    </recommendedName>
</protein>
<reference evidence="3" key="1">
    <citation type="journal article" date="2019" name="Int. J. Syst. Evol. Microbiol.">
        <title>The Global Catalogue of Microorganisms (GCM) 10K type strain sequencing project: providing services to taxonomists for standard genome sequencing and annotation.</title>
        <authorList>
            <consortium name="The Broad Institute Genomics Platform"/>
            <consortium name="The Broad Institute Genome Sequencing Center for Infectious Disease"/>
            <person name="Wu L."/>
            <person name="Ma J."/>
        </authorList>
    </citation>
    <scope>NUCLEOTIDE SEQUENCE [LARGE SCALE GENOMIC DNA]</scope>
    <source>
        <strain evidence="3">JCM 17459</strain>
    </source>
</reference>
<evidence type="ECO:0000313" key="3">
    <source>
        <dbReference type="Proteomes" id="UP001499841"/>
    </source>
</evidence>
<organism evidence="2 3">
    <name type="scientific">Georgenia daeguensis</name>
    <dbReference type="NCBI Taxonomy" id="908355"/>
    <lineage>
        <taxon>Bacteria</taxon>
        <taxon>Bacillati</taxon>
        <taxon>Actinomycetota</taxon>
        <taxon>Actinomycetes</taxon>
        <taxon>Micrococcales</taxon>
        <taxon>Bogoriellaceae</taxon>
        <taxon>Georgenia</taxon>
    </lineage>
</organism>
<evidence type="ECO:0008006" key="4">
    <source>
        <dbReference type="Google" id="ProtNLM"/>
    </source>
</evidence>
<dbReference type="SUPFAM" id="SSF53795">
    <property type="entry name" value="PEP carboxykinase-like"/>
    <property type="match status" value="1"/>
</dbReference>
<feature type="region of interest" description="Disordered" evidence="1">
    <location>
        <begin position="363"/>
        <end position="382"/>
    </location>
</feature>
<gene>
    <name evidence="2" type="ORF">GCM10022262_17980</name>
</gene>
<dbReference type="Gene3D" id="3.40.50.300">
    <property type="entry name" value="P-loop containing nucleotide triphosphate hydrolases"/>
    <property type="match status" value="1"/>
</dbReference>